<dbReference type="Proteomes" id="UP000254343">
    <property type="component" value="Unassembled WGS sequence"/>
</dbReference>
<name>A0A380WAL9_AFIFE</name>
<evidence type="ECO:0000313" key="1">
    <source>
        <dbReference type="EMBL" id="SUU86038.1"/>
    </source>
</evidence>
<evidence type="ECO:0000313" key="2">
    <source>
        <dbReference type="Proteomes" id="UP000254343"/>
    </source>
</evidence>
<accession>A0A380WAL9</accession>
<protein>
    <submittedName>
        <fullName evidence="1">Uncharacterized protein</fullName>
    </submittedName>
</protein>
<dbReference type="AlphaFoldDB" id="A0A380WAL9"/>
<organism evidence="1 2">
    <name type="scientific">Afipia felis</name>
    <name type="common">Cat scratch disease bacillus</name>
    <dbReference type="NCBI Taxonomy" id="1035"/>
    <lineage>
        <taxon>Bacteria</taxon>
        <taxon>Pseudomonadati</taxon>
        <taxon>Pseudomonadota</taxon>
        <taxon>Alphaproteobacteria</taxon>
        <taxon>Hyphomicrobiales</taxon>
        <taxon>Nitrobacteraceae</taxon>
        <taxon>Afipia</taxon>
    </lineage>
</organism>
<dbReference type="EMBL" id="UIGB01000001">
    <property type="protein sequence ID" value="SUU86038.1"/>
    <property type="molecule type" value="Genomic_DNA"/>
</dbReference>
<reference evidence="1 2" key="1">
    <citation type="submission" date="2018-06" db="EMBL/GenBank/DDBJ databases">
        <authorList>
            <consortium name="Pathogen Informatics"/>
            <person name="Doyle S."/>
        </authorList>
    </citation>
    <scope>NUCLEOTIDE SEQUENCE [LARGE SCALE GENOMIC DNA]</scope>
    <source>
        <strain evidence="1 2">NCTC12722</strain>
    </source>
</reference>
<proteinExistence type="predicted"/>
<dbReference type="RefSeq" id="WP_002716864.1">
    <property type="nucleotide sequence ID" value="NZ_UFSI01000001.1"/>
</dbReference>
<sequence>MVVLQVTLAAFLILVIAFPLIMSSEIGRKIRLRIFFNGDENAMAKDEWRRS</sequence>
<gene>
    <name evidence="1" type="ORF">NCTC12722_03259</name>
</gene>